<keyword evidence="1" id="KW-1133">Transmembrane helix</keyword>
<feature type="transmembrane region" description="Helical" evidence="1">
    <location>
        <begin position="96"/>
        <end position="122"/>
    </location>
</feature>
<reference evidence="2" key="1">
    <citation type="submission" date="2021-10" db="EMBL/GenBank/DDBJ databases">
        <title>The complete genome sequence of Leeia sp. TBRC 13508.</title>
        <authorList>
            <person name="Charoenyingcharoen P."/>
            <person name="Yukphan P."/>
        </authorList>
    </citation>
    <scope>NUCLEOTIDE SEQUENCE</scope>
    <source>
        <strain evidence="2">TBRC 13508</strain>
    </source>
</reference>
<keyword evidence="1" id="KW-0472">Membrane</keyword>
<feature type="transmembrane region" description="Helical" evidence="1">
    <location>
        <begin position="20"/>
        <end position="40"/>
    </location>
</feature>
<feature type="transmembrane region" description="Helical" evidence="1">
    <location>
        <begin position="52"/>
        <end position="75"/>
    </location>
</feature>
<sequence length="268" mass="30161">MSLVVFYIQTLKMALRSKVWPLVLFCVFCVAVSMFVANAFSPRQPSIVSIDIGISATRVLGLFVGLTIAQLMFAADIDRKLINSVLVLPVHRILLLVGRWLAVVSFVLVFQMISYGCMYLMAKWGLQKYPGLSQPVIQHLPLVFIGSFIEQLLIVSVMFLFIVISKTPFLAFVLSFIFAISARSIHAAINYILFDPDAASQLKQSLTSPLLWLKWIIPDLSRLDWRDSVLYGVDYSVSQVLSNITANMSYAGLILMMAILLLNRRKFE</sequence>
<dbReference type="RefSeq" id="WP_227180871.1">
    <property type="nucleotide sequence ID" value="NZ_JAJBZT010000005.1"/>
</dbReference>
<name>A0ABS8D7H1_9NEIS</name>
<dbReference type="Proteomes" id="UP001165395">
    <property type="component" value="Unassembled WGS sequence"/>
</dbReference>
<keyword evidence="3" id="KW-1185">Reference proteome</keyword>
<organism evidence="2 3">
    <name type="scientific">Leeia speluncae</name>
    <dbReference type="NCBI Taxonomy" id="2884804"/>
    <lineage>
        <taxon>Bacteria</taxon>
        <taxon>Pseudomonadati</taxon>
        <taxon>Pseudomonadota</taxon>
        <taxon>Betaproteobacteria</taxon>
        <taxon>Neisseriales</taxon>
        <taxon>Leeiaceae</taxon>
        <taxon>Leeia</taxon>
    </lineage>
</organism>
<protein>
    <submittedName>
        <fullName evidence="2">Uncharacterized protein</fullName>
    </submittedName>
</protein>
<feature type="transmembrane region" description="Helical" evidence="1">
    <location>
        <begin position="169"/>
        <end position="193"/>
    </location>
</feature>
<keyword evidence="1" id="KW-0812">Transmembrane</keyword>
<gene>
    <name evidence="2" type="ORF">LIN78_11045</name>
</gene>
<comment type="caution">
    <text evidence="2">The sequence shown here is derived from an EMBL/GenBank/DDBJ whole genome shotgun (WGS) entry which is preliminary data.</text>
</comment>
<dbReference type="PANTHER" id="PTHR43471">
    <property type="entry name" value="ABC TRANSPORTER PERMEASE"/>
    <property type="match status" value="1"/>
</dbReference>
<evidence type="ECO:0000313" key="2">
    <source>
        <dbReference type="EMBL" id="MCB6184082.1"/>
    </source>
</evidence>
<evidence type="ECO:0000313" key="3">
    <source>
        <dbReference type="Proteomes" id="UP001165395"/>
    </source>
</evidence>
<evidence type="ECO:0000256" key="1">
    <source>
        <dbReference type="SAM" id="Phobius"/>
    </source>
</evidence>
<feature type="transmembrane region" description="Helical" evidence="1">
    <location>
        <begin position="142"/>
        <end position="162"/>
    </location>
</feature>
<dbReference type="PANTHER" id="PTHR43471:SF10">
    <property type="entry name" value="SLL1107 PROTEIN"/>
    <property type="match status" value="1"/>
</dbReference>
<feature type="transmembrane region" description="Helical" evidence="1">
    <location>
        <begin position="240"/>
        <end position="262"/>
    </location>
</feature>
<accession>A0ABS8D7H1</accession>
<proteinExistence type="predicted"/>
<dbReference type="EMBL" id="JAJBZT010000005">
    <property type="protein sequence ID" value="MCB6184082.1"/>
    <property type="molecule type" value="Genomic_DNA"/>
</dbReference>